<name>A0ABP6WQV6_9PSEU</name>
<sequence length="313" mass="33458">MLADLIGRRVRQHGGPRDIFGVGELPVERAVVQSQQQRHTPNCAARIRGARARLFLVRTRIVVPLLTLALLGGCGGTQAAPAPPEQLAVQVLETLPHDSTSFTEGLEYSGSTLYESRGLAGQSALTAGPAGGPPVRRVALPSPLFAEGITVLGPKLWQLTWQDGVAIERDSSSLAELRRVPFDGEGWGLCHQPDGRLVMSNGSSTLTFRDPQTFAITGSVDVGEDQLNELECVGNTVYANVWQTGTILRIDAGTGRITGRIDASSLRTPVHPGEDVLNGIAAVPGTDQFLVTGKLWPSAFRVKFVPETRRTGT</sequence>
<evidence type="ECO:0000313" key="2">
    <source>
        <dbReference type="Proteomes" id="UP001500689"/>
    </source>
</evidence>
<dbReference type="InterPro" id="IPR015943">
    <property type="entry name" value="WD40/YVTN_repeat-like_dom_sf"/>
</dbReference>
<dbReference type="InterPro" id="IPR011044">
    <property type="entry name" value="Quino_amine_DH_bsu"/>
</dbReference>
<accession>A0ABP6WQV6</accession>
<dbReference type="Gene3D" id="2.130.10.10">
    <property type="entry name" value="YVTN repeat-like/Quinoprotein amine dehydrogenase"/>
    <property type="match status" value="1"/>
</dbReference>
<dbReference type="Pfam" id="PF05096">
    <property type="entry name" value="Glu_cyclase_2"/>
    <property type="match status" value="1"/>
</dbReference>
<dbReference type="SUPFAM" id="SSF50969">
    <property type="entry name" value="YVTN repeat-like/Quinoprotein amine dehydrogenase"/>
    <property type="match status" value="1"/>
</dbReference>
<dbReference type="PANTHER" id="PTHR31270:SF1">
    <property type="entry name" value="GLUTAMINYL-PEPTIDE CYCLOTRANSFERASE"/>
    <property type="match status" value="1"/>
</dbReference>
<keyword evidence="2" id="KW-1185">Reference proteome</keyword>
<comment type="caution">
    <text evidence="1">The sequence shown here is derived from an EMBL/GenBank/DDBJ whole genome shotgun (WGS) entry which is preliminary data.</text>
</comment>
<evidence type="ECO:0000313" key="1">
    <source>
        <dbReference type="EMBL" id="GAA3555072.1"/>
    </source>
</evidence>
<dbReference type="InterPro" id="IPR007788">
    <property type="entry name" value="QCT"/>
</dbReference>
<dbReference type="EMBL" id="BAAAZN010000009">
    <property type="protein sequence ID" value="GAA3555072.1"/>
    <property type="molecule type" value="Genomic_DNA"/>
</dbReference>
<dbReference type="Proteomes" id="UP001500689">
    <property type="component" value="Unassembled WGS sequence"/>
</dbReference>
<gene>
    <name evidence="1" type="ORF">GCM10022222_43380</name>
</gene>
<reference evidence="2" key="1">
    <citation type="journal article" date="2019" name="Int. J. Syst. Evol. Microbiol.">
        <title>The Global Catalogue of Microorganisms (GCM) 10K type strain sequencing project: providing services to taxonomists for standard genome sequencing and annotation.</title>
        <authorList>
            <consortium name="The Broad Institute Genomics Platform"/>
            <consortium name="The Broad Institute Genome Sequencing Center for Infectious Disease"/>
            <person name="Wu L."/>
            <person name="Ma J."/>
        </authorList>
    </citation>
    <scope>NUCLEOTIDE SEQUENCE [LARGE SCALE GENOMIC DNA]</scope>
    <source>
        <strain evidence="2">JCM 16898</strain>
    </source>
</reference>
<organism evidence="1 2">
    <name type="scientific">Amycolatopsis ultiminotia</name>
    <dbReference type="NCBI Taxonomy" id="543629"/>
    <lineage>
        <taxon>Bacteria</taxon>
        <taxon>Bacillati</taxon>
        <taxon>Actinomycetota</taxon>
        <taxon>Actinomycetes</taxon>
        <taxon>Pseudonocardiales</taxon>
        <taxon>Pseudonocardiaceae</taxon>
        <taxon>Amycolatopsis</taxon>
    </lineage>
</organism>
<proteinExistence type="predicted"/>
<dbReference type="PANTHER" id="PTHR31270">
    <property type="entry name" value="GLUTAMINYL-PEPTIDE CYCLOTRANSFERASE"/>
    <property type="match status" value="1"/>
</dbReference>
<protein>
    <submittedName>
        <fullName evidence="1">Glutaminyl-peptide cyclotransferase</fullName>
    </submittedName>
</protein>